<reference evidence="1" key="1">
    <citation type="submission" date="2021-06" db="EMBL/GenBank/DDBJ databases">
        <authorList>
            <person name="Kallberg Y."/>
            <person name="Tangrot J."/>
            <person name="Rosling A."/>
        </authorList>
    </citation>
    <scope>NUCLEOTIDE SEQUENCE</scope>
    <source>
        <strain evidence="1">AU212A</strain>
    </source>
</reference>
<sequence length="71" mass="8336">TTDWKDAPKICYYCEKEGYLKKNCEELRASIELRKLLREQKTQKNTYTPNSNTEVKFSAENPYIAEPAEES</sequence>
<feature type="non-terminal residue" evidence="1">
    <location>
        <position position="1"/>
    </location>
</feature>
<dbReference type="EMBL" id="CAJVPM010049930">
    <property type="protein sequence ID" value="CAG8726114.1"/>
    <property type="molecule type" value="Genomic_DNA"/>
</dbReference>
<protein>
    <submittedName>
        <fullName evidence="1">3732_t:CDS:1</fullName>
    </submittedName>
</protein>
<comment type="caution">
    <text evidence="1">The sequence shown here is derived from an EMBL/GenBank/DDBJ whole genome shotgun (WGS) entry which is preliminary data.</text>
</comment>
<organism evidence="1 2">
    <name type="scientific">Scutellospora calospora</name>
    <dbReference type="NCBI Taxonomy" id="85575"/>
    <lineage>
        <taxon>Eukaryota</taxon>
        <taxon>Fungi</taxon>
        <taxon>Fungi incertae sedis</taxon>
        <taxon>Mucoromycota</taxon>
        <taxon>Glomeromycotina</taxon>
        <taxon>Glomeromycetes</taxon>
        <taxon>Diversisporales</taxon>
        <taxon>Gigasporaceae</taxon>
        <taxon>Scutellospora</taxon>
    </lineage>
</organism>
<gene>
    <name evidence="1" type="ORF">SCALOS_LOCUS11439</name>
</gene>
<evidence type="ECO:0000313" key="2">
    <source>
        <dbReference type="Proteomes" id="UP000789860"/>
    </source>
</evidence>
<keyword evidence="2" id="KW-1185">Reference proteome</keyword>
<name>A0ACA9PV05_9GLOM</name>
<accession>A0ACA9PV05</accession>
<dbReference type="Proteomes" id="UP000789860">
    <property type="component" value="Unassembled WGS sequence"/>
</dbReference>
<proteinExistence type="predicted"/>
<evidence type="ECO:0000313" key="1">
    <source>
        <dbReference type="EMBL" id="CAG8726114.1"/>
    </source>
</evidence>